<evidence type="ECO:0000313" key="2">
    <source>
        <dbReference type="EMBL" id="PTP39366.1"/>
    </source>
</evidence>
<dbReference type="RefSeq" id="WP_108187162.1">
    <property type="nucleotide sequence ID" value="NZ_PIFK01000003.1"/>
</dbReference>
<keyword evidence="1" id="KW-1133">Transmembrane helix</keyword>
<proteinExistence type="predicted"/>
<reference evidence="2 3" key="1">
    <citation type="submission" date="2017-11" db="EMBL/GenBank/DDBJ databases">
        <title>Population delineation of vibrios coincides with oyster pathogenicity.</title>
        <authorList>
            <person name="Bruto M."/>
            <person name="Labreuche Y."/>
            <person name="James A."/>
            <person name="Piel D."/>
            <person name="Chenivesse S."/>
            <person name="Petton B."/>
            <person name="Polz M.F."/>
            <person name="Le Roux F."/>
        </authorList>
    </citation>
    <scope>NUCLEOTIDE SEQUENCE [LARGE SCALE GENOMIC DNA]</scope>
    <source>
        <strain evidence="2 3">FF_144</strain>
    </source>
</reference>
<organism evidence="2 3">
    <name type="scientific">Vibrio splendidus</name>
    <dbReference type="NCBI Taxonomy" id="29497"/>
    <lineage>
        <taxon>Bacteria</taxon>
        <taxon>Pseudomonadati</taxon>
        <taxon>Pseudomonadota</taxon>
        <taxon>Gammaproteobacteria</taxon>
        <taxon>Vibrionales</taxon>
        <taxon>Vibrionaceae</taxon>
        <taxon>Vibrio</taxon>
    </lineage>
</organism>
<keyword evidence="1" id="KW-0812">Transmembrane</keyword>
<dbReference type="EMBL" id="PIFK01000003">
    <property type="protein sequence ID" value="PTP39366.1"/>
    <property type="molecule type" value="Genomic_DNA"/>
</dbReference>
<sequence>MSRLRTLGHYILDKAEPLHYIVLSLSIIVGGGWILLTFNLLQERDTAQSDLQNARTQLIAVKKQIEGVHSSYIQINERLIELPKSEKSENKFGLIINVSLQNTGTESVDMNWEMTPLSVYRMGYRNGTEMAFKETFSPKVLRINAEDKKSHIQSAYLFSGAKKDLSFFVELHDEGLYYIVFEAETGKKVSNKMDEIDKKGLWFASKYIYVEDKAKPKYETYIKASNVFAK</sequence>
<protein>
    <submittedName>
        <fullName evidence="2">Uncharacterized protein</fullName>
    </submittedName>
</protein>
<accession>A0A2T5F0U0</accession>
<gene>
    <name evidence="2" type="ORF">CWO07_02020</name>
</gene>
<name>A0A2T5F0U0_VIBSP</name>
<evidence type="ECO:0000313" key="3">
    <source>
        <dbReference type="Proteomes" id="UP000244197"/>
    </source>
</evidence>
<dbReference type="AlphaFoldDB" id="A0A2T5F0U0"/>
<evidence type="ECO:0000256" key="1">
    <source>
        <dbReference type="SAM" id="Phobius"/>
    </source>
</evidence>
<comment type="caution">
    <text evidence="2">The sequence shown here is derived from an EMBL/GenBank/DDBJ whole genome shotgun (WGS) entry which is preliminary data.</text>
</comment>
<dbReference type="Proteomes" id="UP000244197">
    <property type="component" value="Unassembled WGS sequence"/>
</dbReference>
<feature type="transmembrane region" description="Helical" evidence="1">
    <location>
        <begin position="20"/>
        <end position="41"/>
    </location>
</feature>
<keyword evidence="1" id="KW-0472">Membrane</keyword>